<dbReference type="Pfam" id="PF13559">
    <property type="entry name" value="DUF4129"/>
    <property type="match status" value="1"/>
</dbReference>
<evidence type="ECO:0000256" key="1">
    <source>
        <dbReference type="SAM" id="MobiDB-lite"/>
    </source>
</evidence>
<comment type="caution">
    <text evidence="4">The sequence shown here is derived from an EMBL/GenBank/DDBJ whole genome shotgun (WGS) entry which is preliminary data.</text>
</comment>
<keyword evidence="2" id="KW-0472">Membrane</keyword>
<dbReference type="InterPro" id="IPR038765">
    <property type="entry name" value="Papain-like_cys_pep_sf"/>
</dbReference>
<feature type="transmembrane region" description="Helical" evidence="2">
    <location>
        <begin position="141"/>
        <end position="159"/>
    </location>
</feature>
<proteinExistence type="predicted"/>
<dbReference type="InterPro" id="IPR025403">
    <property type="entry name" value="TgpA-like_C"/>
</dbReference>
<dbReference type="Gene3D" id="3.10.620.30">
    <property type="match status" value="1"/>
</dbReference>
<protein>
    <submittedName>
        <fullName evidence="4">DUF4129 domain-containing protein</fullName>
    </submittedName>
</protein>
<name>A0A7X2J2K8_9BACI</name>
<reference evidence="4 5" key="1">
    <citation type="submission" date="2019-11" db="EMBL/GenBank/DDBJ databases">
        <title>Bacillus lacus genome.</title>
        <authorList>
            <person name="Allen C.J."/>
            <person name="Newman J.D."/>
        </authorList>
    </citation>
    <scope>NUCLEOTIDE SEQUENCE [LARGE SCALE GENOMIC DNA]</scope>
    <source>
        <strain evidence="4 5">KCTC 33946</strain>
    </source>
</reference>
<evidence type="ECO:0000313" key="4">
    <source>
        <dbReference type="EMBL" id="MRX74129.1"/>
    </source>
</evidence>
<dbReference type="RefSeq" id="WP_170289456.1">
    <property type="nucleotide sequence ID" value="NZ_WKKI01000062.1"/>
</dbReference>
<evidence type="ECO:0000259" key="3">
    <source>
        <dbReference type="SMART" id="SM00460"/>
    </source>
</evidence>
<feature type="transmembrane region" description="Helical" evidence="2">
    <location>
        <begin position="608"/>
        <end position="625"/>
    </location>
</feature>
<dbReference type="InterPro" id="IPR002931">
    <property type="entry name" value="Transglutaminase-like"/>
</dbReference>
<sequence>MEHNRSLAASLLYYIAAFVLLWEWLRPLQDFTDTQHTVIFITFIAFSFMLAYLQAKWYISFPVKIAYILFILHLLFYEGSMFARGWLPQVMEDIIYNAGMIQQAAWIDMTSSFRTLLFFILLWLLVYLLHYWILHQNRIMFFLILTFVYITVLDTFSPYDASGAIVRTVFIGFFLGGYLYFERLGKSENFSVGRGAKLKWLLVLTIFISSATAIGLAAPKADPIWPDPVPYLTAYGREDDDLMNSSVKRIGYGTNDEQLGGPFIQDDTPVFTAETQRRHYWRVETKTVYTGKGWLAYGDQQAPPPIEMPADSVKVQWFDESVPKQRLTANVSISPDYAYPHVIYPLGFASFSSEEPAELLVSNEATELFYPRLSSGRGQARVYNYTVEYDYPTYDINDLKAAPIWKGAYSYVPEDLPQRVKDLALQLTEGYDNQYDKVKAVERYLGSENFEYNTEEVAIPGPEDDYVDQFLFETMKGYCDNFSTSMTVLLNTLDIPARWIKGYTEGEYTGNISGSMREYEVTNNNAHSWVEVYFDGIGWVPFEPTKGYSNPYNFTYNIDTDASEEPDVPEETQTQDTERPVEEDTEEAASQNQNNWWQNISFSFGEPYIYVVIGIFLMFATAVFFTRGKWLPLLAVYRFKNQRDGEVYFKAYNALLKHLERSGLQRKNGQTLRDFAAYVDRYYGSRDMMALTASYERALYRNDDAREEWEKSVELWENLIKRTSP</sequence>
<feature type="transmembrane region" description="Helical" evidence="2">
    <location>
        <begin position="37"/>
        <end position="53"/>
    </location>
</feature>
<dbReference type="SUPFAM" id="SSF54001">
    <property type="entry name" value="Cysteine proteinases"/>
    <property type="match status" value="1"/>
</dbReference>
<feature type="transmembrane region" description="Helical" evidence="2">
    <location>
        <begin position="201"/>
        <end position="218"/>
    </location>
</feature>
<organism evidence="4 5">
    <name type="scientific">Metabacillus lacus</name>
    <dbReference type="NCBI Taxonomy" id="1983721"/>
    <lineage>
        <taxon>Bacteria</taxon>
        <taxon>Bacillati</taxon>
        <taxon>Bacillota</taxon>
        <taxon>Bacilli</taxon>
        <taxon>Bacillales</taxon>
        <taxon>Bacillaceae</taxon>
        <taxon>Metabacillus</taxon>
    </lineage>
</organism>
<dbReference type="EMBL" id="WKKI01000062">
    <property type="protein sequence ID" value="MRX74129.1"/>
    <property type="molecule type" value="Genomic_DNA"/>
</dbReference>
<dbReference type="Proteomes" id="UP000448867">
    <property type="component" value="Unassembled WGS sequence"/>
</dbReference>
<keyword evidence="2" id="KW-0812">Transmembrane</keyword>
<dbReference type="PANTHER" id="PTHR42736:SF1">
    <property type="entry name" value="PROTEIN-GLUTAMINE GAMMA-GLUTAMYLTRANSFERASE"/>
    <property type="match status" value="1"/>
</dbReference>
<keyword evidence="5" id="KW-1185">Reference proteome</keyword>
<dbReference type="SMART" id="SM00460">
    <property type="entry name" value="TGc"/>
    <property type="match status" value="1"/>
</dbReference>
<keyword evidence="2" id="KW-1133">Transmembrane helix</keyword>
<evidence type="ECO:0000256" key="2">
    <source>
        <dbReference type="SAM" id="Phobius"/>
    </source>
</evidence>
<feature type="transmembrane region" description="Helical" evidence="2">
    <location>
        <begin position="65"/>
        <end position="87"/>
    </location>
</feature>
<feature type="transmembrane region" description="Helical" evidence="2">
    <location>
        <begin position="7"/>
        <end position="25"/>
    </location>
</feature>
<dbReference type="InterPro" id="IPR052901">
    <property type="entry name" value="Bact_TGase-like"/>
</dbReference>
<feature type="domain" description="Transglutaminase-like" evidence="3">
    <location>
        <begin position="471"/>
        <end position="546"/>
    </location>
</feature>
<gene>
    <name evidence="4" type="ORF">GJU40_18570</name>
</gene>
<feature type="region of interest" description="Disordered" evidence="1">
    <location>
        <begin position="559"/>
        <end position="590"/>
    </location>
</feature>
<feature type="transmembrane region" description="Helical" evidence="2">
    <location>
        <begin position="165"/>
        <end position="181"/>
    </location>
</feature>
<dbReference type="Pfam" id="PF01841">
    <property type="entry name" value="Transglut_core"/>
    <property type="match status" value="1"/>
</dbReference>
<dbReference type="PANTHER" id="PTHR42736">
    <property type="entry name" value="PROTEIN-GLUTAMINE GAMMA-GLUTAMYLTRANSFERASE"/>
    <property type="match status" value="1"/>
</dbReference>
<feature type="compositionally biased region" description="Acidic residues" evidence="1">
    <location>
        <begin position="561"/>
        <end position="570"/>
    </location>
</feature>
<dbReference type="AlphaFoldDB" id="A0A7X2J2K8"/>
<accession>A0A7X2J2K8</accession>
<evidence type="ECO:0000313" key="5">
    <source>
        <dbReference type="Proteomes" id="UP000448867"/>
    </source>
</evidence>
<feature type="transmembrane region" description="Helical" evidence="2">
    <location>
        <begin position="116"/>
        <end position="134"/>
    </location>
</feature>